<dbReference type="GO" id="GO:0009231">
    <property type="term" value="P:riboflavin biosynthetic process"/>
    <property type="evidence" value="ECO:0007669"/>
    <property type="project" value="InterPro"/>
</dbReference>
<dbReference type="SMART" id="SM00904">
    <property type="entry name" value="Flavokinase"/>
    <property type="match status" value="1"/>
</dbReference>
<dbReference type="CDD" id="cd02064">
    <property type="entry name" value="FAD_synthetase_N"/>
    <property type="match status" value="1"/>
</dbReference>
<name>A0A4P6UXH4_9HYPH</name>
<dbReference type="OrthoDB" id="9803667at2"/>
<evidence type="ECO:0000259" key="16">
    <source>
        <dbReference type="SMART" id="SM00904"/>
    </source>
</evidence>
<comment type="pathway">
    <text evidence="2 15">Cofactor biosynthesis; FAD biosynthesis; FAD from FMN: step 1/1.</text>
</comment>
<dbReference type="PANTHER" id="PTHR22749">
    <property type="entry name" value="RIBOFLAVIN KINASE/FMN ADENYLYLTRANSFERASE"/>
    <property type="match status" value="1"/>
</dbReference>
<dbReference type="NCBIfam" id="TIGR00083">
    <property type="entry name" value="ribF"/>
    <property type="match status" value="1"/>
</dbReference>
<dbReference type="InterPro" id="IPR023468">
    <property type="entry name" value="Riboflavin_kinase"/>
</dbReference>
<keyword evidence="5 15" id="KW-0288">FMN</keyword>
<dbReference type="AlphaFoldDB" id="A0A4P6UXH4"/>
<dbReference type="Pfam" id="PF06574">
    <property type="entry name" value="FAD_syn"/>
    <property type="match status" value="1"/>
</dbReference>
<evidence type="ECO:0000256" key="5">
    <source>
        <dbReference type="ARBA" id="ARBA00022643"/>
    </source>
</evidence>
<sequence>MIARISSLGALDGDLRGGTVAIGNFDGVHRGHQAVLETARAAATRDGTPLVVLTFEPHPRAVFTPDRAPARITPAPMKAEILGALSFQAVVEMPFTLDFAALSADQFIDDVLVGGFGVRHVVTGFDFHFGARRQGGPAFLMEAGTTRGFDVILVDAERDTDIHVISSSRIREELAAGRLDHANALLGYRYRVRAPVVQGERLGRTLGYPTANMALPEETPLAHGIYAVRFIRPDGAIHDGVASFGRRPTVTEDGAPLLETFVFDFDGDLYGEEATVCLVAFQRGEEKFDDLDALIAQMKRDEATARATLEAIAPLSPLDAKLTFGG</sequence>
<evidence type="ECO:0000256" key="10">
    <source>
        <dbReference type="ARBA" id="ARBA00022827"/>
    </source>
</evidence>
<feature type="domain" description="Riboflavin kinase" evidence="16">
    <location>
        <begin position="185"/>
        <end position="310"/>
    </location>
</feature>
<comment type="catalytic activity">
    <reaction evidence="14 15">
        <text>FMN + ATP + H(+) = FAD + diphosphate</text>
        <dbReference type="Rhea" id="RHEA:17237"/>
        <dbReference type="ChEBI" id="CHEBI:15378"/>
        <dbReference type="ChEBI" id="CHEBI:30616"/>
        <dbReference type="ChEBI" id="CHEBI:33019"/>
        <dbReference type="ChEBI" id="CHEBI:57692"/>
        <dbReference type="ChEBI" id="CHEBI:58210"/>
        <dbReference type="EC" id="2.7.7.2"/>
    </reaction>
</comment>
<evidence type="ECO:0000256" key="12">
    <source>
        <dbReference type="ARBA" id="ARBA00023268"/>
    </source>
</evidence>
<dbReference type="PIRSF" id="PIRSF004491">
    <property type="entry name" value="FAD_Synth"/>
    <property type="match status" value="1"/>
</dbReference>
<dbReference type="Proteomes" id="UP000293719">
    <property type="component" value="Chromosome"/>
</dbReference>
<dbReference type="GeneID" id="90766091"/>
<dbReference type="EC" id="2.7.1.26" evidence="15"/>
<dbReference type="RefSeq" id="WP_131615204.1">
    <property type="nucleotide sequence ID" value="NZ_CP036532.1"/>
</dbReference>
<keyword evidence="18" id="KW-1185">Reference proteome</keyword>
<dbReference type="GO" id="GO:0006747">
    <property type="term" value="P:FAD biosynthetic process"/>
    <property type="evidence" value="ECO:0007669"/>
    <property type="project" value="UniProtKB-UniRule"/>
</dbReference>
<evidence type="ECO:0000256" key="13">
    <source>
        <dbReference type="ARBA" id="ARBA00047880"/>
    </source>
</evidence>
<evidence type="ECO:0000256" key="8">
    <source>
        <dbReference type="ARBA" id="ARBA00022741"/>
    </source>
</evidence>
<dbReference type="Gene3D" id="3.40.50.620">
    <property type="entry name" value="HUPs"/>
    <property type="match status" value="1"/>
</dbReference>
<dbReference type="InterPro" id="IPR015865">
    <property type="entry name" value="Riboflavin_kinase_bac/euk"/>
</dbReference>
<keyword evidence="4 15" id="KW-0285">Flavoprotein</keyword>
<keyword evidence="10 15" id="KW-0274">FAD</keyword>
<gene>
    <name evidence="17" type="ORF">E0E05_02185</name>
</gene>
<accession>A0A4P6UXH4</accession>
<dbReference type="Gene3D" id="2.40.30.30">
    <property type="entry name" value="Riboflavin kinase-like"/>
    <property type="match status" value="1"/>
</dbReference>
<protein>
    <recommendedName>
        <fullName evidence="15">Riboflavin biosynthesis protein</fullName>
    </recommendedName>
    <domain>
        <recommendedName>
            <fullName evidence="15">Riboflavin kinase</fullName>
            <ecNumber evidence="15">2.7.1.26</ecNumber>
        </recommendedName>
        <alternativeName>
            <fullName evidence="15">Flavokinase</fullName>
        </alternativeName>
    </domain>
    <domain>
        <recommendedName>
            <fullName evidence="15">FMN adenylyltransferase</fullName>
            <ecNumber evidence="15">2.7.7.2</ecNumber>
        </recommendedName>
        <alternativeName>
            <fullName evidence="15">FAD pyrophosphorylase</fullName>
        </alternativeName>
        <alternativeName>
            <fullName evidence="15">FAD synthase</fullName>
        </alternativeName>
    </domain>
</protein>
<evidence type="ECO:0000256" key="15">
    <source>
        <dbReference type="PIRNR" id="PIRNR004491"/>
    </source>
</evidence>
<keyword evidence="7 15" id="KW-0548">Nucleotidyltransferase</keyword>
<evidence type="ECO:0000256" key="14">
    <source>
        <dbReference type="ARBA" id="ARBA00049494"/>
    </source>
</evidence>
<dbReference type="UniPathway" id="UPA00277">
    <property type="reaction ID" value="UER00407"/>
</dbReference>
<evidence type="ECO:0000256" key="2">
    <source>
        <dbReference type="ARBA" id="ARBA00004726"/>
    </source>
</evidence>
<dbReference type="EC" id="2.7.7.2" evidence="15"/>
<evidence type="ECO:0000256" key="9">
    <source>
        <dbReference type="ARBA" id="ARBA00022777"/>
    </source>
</evidence>
<dbReference type="InterPro" id="IPR023465">
    <property type="entry name" value="Riboflavin_kinase_dom_sf"/>
</dbReference>
<dbReference type="NCBIfam" id="NF004159">
    <property type="entry name" value="PRK05627.1-2"/>
    <property type="match status" value="1"/>
</dbReference>
<dbReference type="KEGG" id="rpod:E0E05_02185"/>
<dbReference type="EMBL" id="CP036532">
    <property type="protein sequence ID" value="QBK29505.1"/>
    <property type="molecule type" value="Genomic_DNA"/>
</dbReference>
<keyword evidence="6 15" id="KW-0808">Transferase</keyword>
<evidence type="ECO:0000313" key="17">
    <source>
        <dbReference type="EMBL" id="QBK29505.1"/>
    </source>
</evidence>
<dbReference type="InterPro" id="IPR015864">
    <property type="entry name" value="FAD_synthase"/>
</dbReference>
<dbReference type="FunFam" id="3.40.50.620:FF:000021">
    <property type="entry name" value="Riboflavin biosynthesis protein"/>
    <property type="match status" value="1"/>
</dbReference>
<dbReference type="InterPro" id="IPR002606">
    <property type="entry name" value="Riboflavin_kinase_bac"/>
</dbReference>
<comment type="catalytic activity">
    <reaction evidence="13 15">
        <text>riboflavin + ATP = FMN + ADP + H(+)</text>
        <dbReference type="Rhea" id="RHEA:14357"/>
        <dbReference type="ChEBI" id="CHEBI:15378"/>
        <dbReference type="ChEBI" id="CHEBI:30616"/>
        <dbReference type="ChEBI" id="CHEBI:57986"/>
        <dbReference type="ChEBI" id="CHEBI:58210"/>
        <dbReference type="ChEBI" id="CHEBI:456216"/>
        <dbReference type="EC" id="2.7.1.26"/>
    </reaction>
</comment>
<reference evidence="17 18" key="1">
    <citation type="journal article" date="2017" name="Int. J. Syst. Evol. Microbiol.">
        <title>Roseitalea porphyridii gen. nov., sp. nov., isolated from a red alga, and reclassification of Hoeflea suaedae Chung et al. 2013 as Pseudohoeflea suaedae gen. nov., comb. nov.</title>
        <authorList>
            <person name="Hyeon J.W."/>
            <person name="Jeong S.E."/>
            <person name="Baek K."/>
            <person name="Jeon C.O."/>
        </authorList>
    </citation>
    <scope>NUCLEOTIDE SEQUENCE [LARGE SCALE GENOMIC DNA]</scope>
    <source>
        <strain evidence="17 18">MA7-20</strain>
    </source>
</reference>
<evidence type="ECO:0000313" key="18">
    <source>
        <dbReference type="Proteomes" id="UP000293719"/>
    </source>
</evidence>
<dbReference type="GO" id="GO:0008531">
    <property type="term" value="F:riboflavin kinase activity"/>
    <property type="evidence" value="ECO:0007669"/>
    <property type="project" value="UniProtKB-UniRule"/>
</dbReference>
<dbReference type="UniPathway" id="UPA00276">
    <property type="reaction ID" value="UER00406"/>
</dbReference>
<keyword evidence="9 15" id="KW-0418">Kinase</keyword>
<organism evidence="17 18">
    <name type="scientific">Roseitalea porphyridii</name>
    <dbReference type="NCBI Taxonomy" id="1852022"/>
    <lineage>
        <taxon>Bacteria</taxon>
        <taxon>Pseudomonadati</taxon>
        <taxon>Pseudomonadota</taxon>
        <taxon>Alphaproteobacteria</taxon>
        <taxon>Hyphomicrobiales</taxon>
        <taxon>Ahrensiaceae</taxon>
        <taxon>Roseitalea</taxon>
    </lineage>
</organism>
<dbReference type="GO" id="GO:0005524">
    <property type="term" value="F:ATP binding"/>
    <property type="evidence" value="ECO:0007669"/>
    <property type="project" value="UniProtKB-UniRule"/>
</dbReference>
<evidence type="ECO:0000256" key="11">
    <source>
        <dbReference type="ARBA" id="ARBA00022840"/>
    </source>
</evidence>
<evidence type="ECO:0000256" key="6">
    <source>
        <dbReference type="ARBA" id="ARBA00022679"/>
    </source>
</evidence>
<evidence type="ECO:0000256" key="3">
    <source>
        <dbReference type="ARBA" id="ARBA00005201"/>
    </source>
</evidence>
<evidence type="ECO:0000256" key="1">
    <source>
        <dbReference type="ARBA" id="ARBA00002121"/>
    </source>
</evidence>
<dbReference type="InterPro" id="IPR014729">
    <property type="entry name" value="Rossmann-like_a/b/a_fold"/>
</dbReference>
<dbReference type="GO" id="GO:0009398">
    <property type="term" value="P:FMN biosynthetic process"/>
    <property type="evidence" value="ECO:0007669"/>
    <property type="project" value="UniProtKB-UniRule"/>
</dbReference>
<comment type="pathway">
    <text evidence="3 15">Cofactor biosynthesis; FMN biosynthesis; FMN from riboflavin (ATP route): step 1/1.</text>
</comment>
<proteinExistence type="inferred from homology"/>
<keyword evidence="12" id="KW-0511">Multifunctional enzyme</keyword>
<keyword evidence="8 15" id="KW-0547">Nucleotide-binding</keyword>
<dbReference type="SUPFAM" id="SSF52374">
    <property type="entry name" value="Nucleotidylyl transferase"/>
    <property type="match status" value="1"/>
</dbReference>
<dbReference type="NCBIfam" id="NF004160">
    <property type="entry name" value="PRK05627.1-3"/>
    <property type="match status" value="1"/>
</dbReference>
<dbReference type="PANTHER" id="PTHR22749:SF6">
    <property type="entry name" value="RIBOFLAVIN KINASE"/>
    <property type="match status" value="1"/>
</dbReference>
<dbReference type="GO" id="GO:0003919">
    <property type="term" value="F:FMN adenylyltransferase activity"/>
    <property type="evidence" value="ECO:0007669"/>
    <property type="project" value="UniProtKB-UniRule"/>
</dbReference>
<evidence type="ECO:0000256" key="4">
    <source>
        <dbReference type="ARBA" id="ARBA00022630"/>
    </source>
</evidence>
<comment type="similarity">
    <text evidence="15">Belongs to the ribF family.</text>
</comment>
<dbReference type="SUPFAM" id="SSF82114">
    <property type="entry name" value="Riboflavin kinase-like"/>
    <property type="match status" value="1"/>
</dbReference>
<evidence type="ECO:0000256" key="7">
    <source>
        <dbReference type="ARBA" id="ARBA00022695"/>
    </source>
</evidence>
<keyword evidence="11 15" id="KW-0067">ATP-binding</keyword>
<comment type="function">
    <text evidence="1">Catalyzes the phosphorylation of riboflavin to FMN followed by the adenylation of FMN to FAD.</text>
</comment>
<dbReference type="Pfam" id="PF01687">
    <property type="entry name" value="Flavokinase"/>
    <property type="match status" value="1"/>
</dbReference>